<dbReference type="Pfam" id="PF13556">
    <property type="entry name" value="HTH_30"/>
    <property type="match status" value="1"/>
</dbReference>
<dbReference type="RefSeq" id="WP_136891240.1">
    <property type="nucleotide sequence ID" value="NZ_CP034413.3"/>
</dbReference>
<gene>
    <name evidence="4" type="ORF">EIO64_08835</name>
</gene>
<name>A0A4D7AK07_9FIRM</name>
<evidence type="ECO:0000259" key="3">
    <source>
        <dbReference type="Pfam" id="PF17853"/>
    </source>
</evidence>
<reference evidence="5" key="1">
    <citation type="submission" date="2018-12" db="EMBL/GenBank/DDBJ databases">
        <title>Dusodibacter welbiota gen. nov., sp. nov., isolated from human faeces and emended description of the Oscillibacter genus.</title>
        <authorList>
            <person name="Le Roy T."/>
            <person name="Van der Smissen P."/>
            <person name="Delzenne N."/>
            <person name="Muccioli G."/>
            <person name="Collet J.F."/>
            <person name="Cani P.D."/>
        </authorList>
    </citation>
    <scope>NUCLEOTIDE SEQUENCE [LARGE SCALE GENOMIC DNA]</scope>
    <source>
        <strain evidence="5">J115</strain>
    </source>
</reference>
<evidence type="ECO:0000313" key="5">
    <source>
        <dbReference type="Proteomes" id="UP000298642"/>
    </source>
</evidence>
<evidence type="ECO:0000256" key="1">
    <source>
        <dbReference type="ARBA" id="ARBA00006754"/>
    </source>
</evidence>
<feature type="domain" description="PucR C-terminal helix-turn-helix" evidence="2">
    <location>
        <begin position="229"/>
        <end position="283"/>
    </location>
</feature>
<dbReference type="PANTHER" id="PTHR33744:SF16">
    <property type="entry name" value="CARBOHYDRATE DIACID REGULATOR"/>
    <property type="match status" value="1"/>
</dbReference>
<dbReference type="Gene3D" id="1.10.10.2840">
    <property type="entry name" value="PucR C-terminal helix-turn-helix domain"/>
    <property type="match status" value="1"/>
</dbReference>
<evidence type="ECO:0000259" key="2">
    <source>
        <dbReference type="Pfam" id="PF13556"/>
    </source>
</evidence>
<evidence type="ECO:0000313" key="4">
    <source>
        <dbReference type="EMBL" id="QCI59319.1"/>
    </source>
</evidence>
<organism evidence="4 5">
    <name type="scientific">Dysosmobacter welbionis</name>
    <dbReference type="NCBI Taxonomy" id="2093857"/>
    <lineage>
        <taxon>Bacteria</taxon>
        <taxon>Bacillati</taxon>
        <taxon>Bacillota</taxon>
        <taxon>Clostridia</taxon>
        <taxon>Eubacteriales</taxon>
        <taxon>Oscillospiraceae</taxon>
        <taxon>Dysosmobacter</taxon>
    </lineage>
</organism>
<dbReference type="AlphaFoldDB" id="A0A4D7AK07"/>
<accession>A0A4D7AK07</accession>
<sequence>MDKIAIAQICNALSISSLSQISISQQQEKLRTDFIRDLLTIHLSEEDIFRRSTAIHCDISQVEGCIVLDICNFKQLIKQYSEEKIASLKCDFYELVQSELSALGDRSICCVLSDKVVILHIQTPKQTILQVARSLQRVLKRKNIEVSAGIGYRCKSVRDIQTSYETARLALQIATSGFAPSTCVDSEEFPAYMMLLQTYQADPGLVPQLIDRLLAPVRQYDQTRNGALEETFRALLRCDMNYNLVAEQLFFHKNTVLQRKQKIVSLYKEDPFQLPLRRQFEFAFILEGLYVRKGSSDSGDI</sequence>
<dbReference type="InterPro" id="IPR041522">
    <property type="entry name" value="CdaR_GGDEF"/>
</dbReference>
<dbReference type="Proteomes" id="UP000298642">
    <property type="component" value="Chromosome"/>
</dbReference>
<feature type="domain" description="CdaR GGDEF-like" evidence="3">
    <location>
        <begin position="44"/>
        <end position="173"/>
    </location>
</feature>
<dbReference type="InterPro" id="IPR042070">
    <property type="entry name" value="PucR_C-HTH_sf"/>
</dbReference>
<comment type="similarity">
    <text evidence="1">Belongs to the CdaR family.</text>
</comment>
<dbReference type="InterPro" id="IPR025736">
    <property type="entry name" value="PucR_C-HTH_dom"/>
</dbReference>
<protein>
    <submittedName>
        <fullName evidence="4">Helix-turn-helix domain-containing protein</fullName>
    </submittedName>
</protein>
<dbReference type="KEGG" id="obj:EIO64_08835"/>
<dbReference type="EMBL" id="CP034413">
    <property type="protein sequence ID" value="QCI59319.1"/>
    <property type="molecule type" value="Genomic_DNA"/>
</dbReference>
<proteinExistence type="inferred from homology"/>
<dbReference type="InterPro" id="IPR051448">
    <property type="entry name" value="CdaR-like_regulators"/>
</dbReference>
<keyword evidence="5" id="KW-1185">Reference proteome</keyword>
<dbReference type="PANTHER" id="PTHR33744">
    <property type="entry name" value="CARBOHYDRATE DIACID REGULATOR"/>
    <property type="match status" value="1"/>
</dbReference>
<dbReference type="Pfam" id="PF17853">
    <property type="entry name" value="GGDEF_2"/>
    <property type="match status" value="1"/>
</dbReference>